<accession>A0ABD1VDN3</accession>
<evidence type="ECO:0000313" key="2">
    <source>
        <dbReference type="EMBL" id="KAL2535454.1"/>
    </source>
</evidence>
<dbReference type="InterPro" id="IPR011042">
    <property type="entry name" value="6-blade_b-propeller_TolB-like"/>
</dbReference>
<reference evidence="3" key="1">
    <citation type="submission" date="2024-07" db="EMBL/GenBank/DDBJ databases">
        <title>Two chromosome-level genome assemblies of Korean endemic species Abeliophyllum distichum and Forsythia ovata (Oleaceae).</title>
        <authorList>
            <person name="Jang H."/>
        </authorList>
    </citation>
    <scope>NUCLEOTIDE SEQUENCE [LARGE SCALE GENOMIC DNA]</scope>
</reference>
<name>A0ABD1VDN3_9LAMI</name>
<organism evidence="2 3">
    <name type="scientific">Forsythia ovata</name>
    <dbReference type="NCBI Taxonomy" id="205694"/>
    <lineage>
        <taxon>Eukaryota</taxon>
        <taxon>Viridiplantae</taxon>
        <taxon>Streptophyta</taxon>
        <taxon>Embryophyta</taxon>
        <taxon>Tracheophyta</taxon>
        <taxon>Spermatophyta</taxon>
        <taxon>Magnoliopsida</taxon>
        <taxon>eudicotyledons</taxon>
        <taxon>Gunneridae</taxon>
        <taxon>Pentapetalae</taxon>
        <taxon>asterids</taxon>
        <taxon>lamiids</taxon>
        <taxon>Lamiales</taxon>
        <taxon>Oleaceae</taxon>
        <taxon>Forsythieae</taxon>
        <taxon>Forsythia</taxon>
    </lineage>
</organism>
<dbReference type="SUPFAM" id="SSF82171">
    <property type="entry name" value="DPP6 N-terminal domain-like"/>
    <property type="match status" value="1"/>
</dbReference>
<dbReference type="Proteomes" id="UP001604277">
    <property type="component" value="Unassembled WGS sequence"/>
</dbReference>
<evidence type="ECO:0000313" key="1">
    <source>
        <dbReference type="EMBL" id="KAL2535207.1"/>
    </source>
</evidence>
<dbReference type="AlphaFoldDB" id="A0ABD1VDN3"/>
<comment type="caution">
    <text evidence="2">The sequence shown here is derived from an EMBL/GenBank/DDBJ whole genome shotgun (WGS) entry which is preliminary data.</text>
</comment>
<reference evidence="2" key="2">
    <citation type="submission" date="2024-07" db="EMBL/GenBank/DDBJ databases">
        <title>Two chromosome-level genome assemblies of Korean endemic species Abeliophyllum distichum and Forsythia ovata (Oleaceae).</title>
        <authorList>
            <person name="Mun J.H."/>
        </authorList>
    </citation>
    <scope>NUCLEOTIDE SEQUENCE</scope>
    <source>
        <strain evidence="2">KNKB202402200001</strain>
        <tissue evidence="2">Leaf</tissue>
    </source>
</reference>
<evidence type="ECO:0000313" key="3">
    <source>
        <dbReference type="Proteomes" id="UP001604277"/>
    </source>
</evidence>
<dbReference type="InterPro" id="IPR011659">
    <property type="entry name" value="WD40"/>
</dbReference>
<gene>
    <name evidence="1" type="ORF">Fot_16598</name>
    <name evidence="2" type="ORF">Fot_16845</name>
</gene>
<dbReference type="PANTHER" id="PTHR32161">
    <property type="entry name" value="DPP6 N-TERMINAL DOMAIN-LIKE PROTEIN"/>
    <property type="match status" value="1"/>
</dbReference>
<keyword evidence="3" id="KW-1185">Reference proteome</keyword>
<dbReference type="Pfam" id="PF07676">
    <property type="entry name" value="PD40"/>
    <property type="match status" value="2"/>
</dbReference>
<proteinExistence type="predicted"/>
<sequence length="658" mass="74165">MEATGTIVFTTIGRTDYGFDIFSAKLPTIFHDNWDYNEHCLTDGISINFNGQFSDEDETIIYVSERTGSSRIYLNRPQISKHERIQTPTESLFHDRPVINNGRVYYVSAHEPPEKPFRSWSALYSTRLDDGKTVRLTPYGSVDYSPAISKSGKFIAVASYGSQRWSGEFHDLQTDIVVFPDSDPTKRVVISQHGGWPTWSGDSTIYFHRQADDGWWSIFRVELPENFEDFGSLAAPLRVTPPDIHCFTPAAMHNKNSIAIATRRKDKNYRHIEIFDGDSRKFYPVTEVLNPNFHHYNPFISPESTFLGYHRFRGESARGETTIPHLEPIISPIQGLRMIRLNGSFPSFSPSGDLIAFNPDFDRNSGLKIVKSDGSKRWTLFENRTTFYNSWSPSENNVIFTSIGPIFESVRATVQIARVTFNLANLSKDCGVDIKILTKEETGNNAFPSCSPDGKSIVFRSGRSGHKNLYVVDAINGEFDGGIRQLTQGPWIDTMPSWAPDGKLIAFSSNRHNPDNGESFGIYTIKPDGTDLRRIRVAGFEEERERLNHVCFSGDGEWLLFTANLGGVTAEPVSIPNQFQPYGDLHLVRLDGSGLRRLTWNGYENGTPAWYPTIIGRKVACEGNADELEFGRMSLGDEVGGDKLKGQFDEPLWIHCDI</sequence>
<dbReference type="Gene3D" id="2.120.10.30">
    <property type="entry name" value="TolB, C-terminal domain"/>
    <property type="match status" value="3"/>
</dbReference>
<dbReference type="EMBL" id="JBFOLJ010000005">
    <property type="protein sequence ID" value="KAL2535454.1"/>
    <property type="molecule type" value="Genomic_DNA"/>
</dbReference>
<dbReference type="PANTHER" id="PTHR32161:SF9">
    <property type="entry name" value="TOLB PROTEIN-LIKE PROTEIN"/>
    <property type="match status" value="1"/>
</dbReference>
<protein>
    <submittedName>
        <fullName evidence="2">TolB protein-related</fullName>
    </submittedName>
</protein>
<dbReference type="EMBL" id="JBFOLJ010000005">
    <property type="protein sequence ID" value="KAL2535207.1"/>
    <property type="molecule type" value="Genomic_DNA"/>
</dbReference>
<dbReference type="SUPFAM" id="SSF69304">
    <property type="entry name" value="Tricorn protease N-terminal domain"/>
    <property type="match status" value="1"/>
</dbReference>